<evidence type="ECO:0000259" key="3">
    <source>
        <dbReference type="PROSITE" id="PS50118"/>
    </source>
</evidence>
<reference evidence="4" key="1">
    <citation type="submission" date="2021-01" db="EMBL/GenBank/DDBJ databases">
        <authorList>
            <person name="Kaushik A."/>
        </authorList>
    </citation>
    <scope>NUCLEOTIDE SEQUENCE</scope>
    <source>
        <strain evidence="4">AG1-1C</strain>
    </source>
</reference>
<dbReference type="SUPFAM" id="SSF47095">
    <property type="entry name" value="HMG-box"/>
    <property type="match status" value="1"/>
</dbReference>
<sequence length="372" mass="42096">MPPSRTSSTKRPSNKLPFTVDSIKDYEPFMMLDPTLKAKICELLSDGMINPKGNIKRPQNSYILYRQKCSPELAEQRGDKAGGSSEPKPTIVKNEWKQLEGKRGEYKEIADRVRQEHCARFPGYKFTPISERKWGAINEEGRKKWVFEPLSFIGTKMLHCYSGAKPHSLDIDEWIRDPSNHKYVTDQILKEVQSKSKTSRRSRSGDPSANQSPVNPPLNNTAQPPTNSSDTHSVDNAVPHEHSNITLPTILWTKTTICPRLLDLASGPLPDSIINTTANDPSENPTIYSGSSDDIVTDENYKAFCYEIGGTEYWWYPDQSMSQPSDRGELDGPRSTESDPEPSREHLEELMKQFLNLSEFEDIDESGDENIE</sequence>
<name>A0A8H2WB64_9AGAM</name>
<evidence type="ECO:0000256" key="2">
    <source>
        <dbReference type="SAM" id="MobiDB-lite"/>
    </source>
</evidence>
<comment type="caution">
    <text evidence="4">The sequence shown here is derived from an EMBL/GenBank/DDBJ whole genome shotgun (WGS) entry which is preliminary data.</text>
</comment>
<dbReference type="PROSITE" id="PS50118">
    <property type="entry name" value="HMG_BOX_2"/>
    <property type="match status" value="1"/>
</dbReference>
<dbReference type="GO" id="GO:0003677">
    <property type="term" value="F:DNA binding"/>
    <property type="evidence" value="ECO:0007669"/>
    <property type="project" value="UniProtKB-UniRule"/>
</dbReference>
<evidence type="ECO:0000313" key="5">
    <source>
        <dbReference type="Proteomes" id="UP000663846"/>
    </source>
</evidence>
<feature type="region of interest" description="Disordered" evidence="2">
    <location>
        <begin position="317"/>
        <end position="346"/>
    </location>
</feature>
<dbReference type="InterPro" id="IPR009071">
    <property type="entry name" value="HMG_box_dom"/>
</dbReference>
<feature type="compositionally biased region" description="Basic and acidic residues" evidence="2">
    <location>
        <begin position="326"/>
        <end position="346"/>
    </location>
</feature>
<dbReference type="Gene3D" id="1.10.30.10">
    <property type="entry name" value="High mobility group box domain"/>
    <property type="match status" value="1"/>
</dbReference>
<dbReference type="AlphaFoldDB" id="A0A8H2WB64"/>
<feature type="compositionally biased region" description="Polar residues" evidence="2">
    <location>
        <begin position="205"/>
        <end position="231"/>
    </location>
</feature>
<proteinExistence type="predicted"/>
<organism evidence="4 5">
    <name type="scientific">Rhizoctonia solani</name>
    <dbReference type="NCBI Taxonomy" id="456999"/>
    <lineage>
        <taxon>Eukaryota</taxon>
        <taxon>Fungi</taxon>
        <taxon>Dikarya</taxon>
        <taxon>Basidiomycota</taxon>
        <taxon>Agaricomycotina</taxon>
        <taxon>Agaricomycetes</taxon>
        <taxon>Cantharellales</taxon>
        <taxon>Ceratobasidiaceae</taxon>
        <taxon>Rhizoctonia</taxon>
    </lineage>
</organism>
<feature type="region of interest" description="Disordered" evidence="2">
    <location>
        <begin position="191"/>
        <end position="239"/>
    </location>
</feature>
<dbReference type="GO" id="GO:0005634">
    <property type="term" value="C:nucleus"/>
    <property type="evidence" value="ECO:0007669"/>
    <property type="project" value="UniProtKB-UniRule"/>
</dbReference>
<gene>
    <name evidence="4" type="ORF">RDB_LOCUS10040</name>
</gene>
<feature type="DNA-binding region" description="HMG box" evidence="1">
    <location>
        <begin position="55"/>
        <end position="125"/>
    </location>
</feature>
<dbReference type="EMBL" id="CAJMWS010000053">
    <property type="protein sequence ID" value="CAE6349704.1"/>
    <property type="molecule type" value="Genomic_DNA"/>
</dbReference>
<accession>A0A8H2WB64</accession>
<dbReference type="SMART" id="SM00398">
    <property type="entry name" value="HMG"/>
    <property type="match status" value="1"/>
</dbReference>
<dbReference type="Proteomes" id="UP000663846">
    <property type="component" value="Unassembled WGS sequence"/>
</dbReference>
<evidence type="ECO:0000313" key="4">
    <source>
        <dbReference type="EMBL" id="CAE6349704.1"/>
    </source>
</evidence>
<feature type="domain" description="HMG box" evidence="3">
    <location>
        <begin position="55"/>
        <end position="125"/>
    </location>
</feature>
<protein>
    <recommendedName>
        <fullName evidence="3">HMG box domain-containing protein</fullName>
    </recommendedName>
</protein>
<dbReference type="InterPro" id="IPR036910">
    <property type="entry name" value="HMG_box_dom_sf"/>
</dbReference>
<evidence type="ECO:0000256" key="1">
    <source>
        <dbReference type="PROSITE-ProRule" id="PRU00267"/>
    </source>
</evidence>
<keyword evidence="1" id="KW-0238">DNA-binding</keyword>
<keyword evidence="1" id="KW-0539">Nucleus</keyword>